<dbReference type="RefSeq" id="WP_136773536.1">
    <property type="nucleotide sequence ID" value="NZ_CP156074.1"/>
</dbReference>
<comment type="caution">
    <text evidence="2">The sequence shown here is derived from an EMBL/GenBank/DDBJ whole genome shotgun (WGS) entry which is preliminary data.</text>
</comment>
<gene>
    <name evidence="2" type="ORF">FAZ21_11205</name>
</gene>
<reference evidence="2 3" key="1">
    <citation type="submission" date="2019-04" db="EMBL/GenBank/DDBJ databases">
        <title>Chitiniphilus eburnea sp. nov., a novel chitinolytic bacterium isolated from aquaculture sludge.</title>
        <authorList>
            <person name="Sheng M."/>
        </authorList>
    </citation>
    <scope>NUCLEOTIDE SEQUENCE [LARGE SCALE GENOMIC DNA]</scope>
    <source>
        <strain evidence="2 3">HX-2-15</strain>
    </source>
</reference>
<organism evidence="2 3">
    <name type="scientific">Chitiniphilus eburneus</name>
    <dbReference type="NCBI Taxonomy" id="2571148"/>
    <lineage>
        <taxon>Bacteria</taxon>
        <taxon>Pseudomonadati</taxon>
        <taxon>Pseudomonadota</taxon>
        <taxon>Betaproteobacteria</taxon>
        <taxon>Neisseriales</taxon>
        <taxon>Chitinibacteraceae</taxon>
        <taxon>Chitiniphilus</taxon>
    </lineage>
</organism>
<feature type="region of interest" description="Disordered" evidence="1">
    <location>
        <begin position="1"/>
        <end position="28"/>
    </location>
</feature>
<dbReference type="AlphaFoldDB" id="A0A4V5MQN7"/>
<sequence length="65" mass="7617">MADRSTYRDPTFDEVARREEAEQRAATRAAKRAEYLATRRADPIYRRMRARRIRRLVAAAMSGQC</sequence>
<name>A0A4V5MQN7_9NEIS</name>
<protein>
    <submittedName>
        <fullName evidence="2">Uncharacterized protein</fullName>
    </submittedName>
</protein>
<evidence type="ECO:0000313" key="2">
    <source>
        <dbReference type="EMBL" id="TJZ73178.1"/>
    </source>
</evidence>
<accession>A0A4V5MQN7</accession>
<keyword evidence="3" id="KW-1185">Reference proteome</keyword>
<dbReference type="Proteomes" id="UP000310016">
    <property type="component" value="Unassembled WGS sequence"/>
</dbReference>
<evidence type="ECO:0000256" key="1">
    <source>
        <dbReference type="SAM" id="MobiDB-lite"/>
    </source>
</evidence>
<evidence type="ECO:0000313" key="3">
    <source>
        <dbReference type="Proteomes" id="UP000310016"/>
    </source>
</evidence>
<proteinExistence type="predicted"/>
<dbReference type="EMBL" id="SUMF01000011">
    <property type="protein sequence ID" value="TJZ73178.1"/>
    <property type="molecule type" value="Genomic_DNA"/>
</dbReference>